<organism evidence="2 3">
    <name type="scientific">Armillaria ostoyae</name>
    <name type="common">Armillaria root rot fungus</name>
    <dbReference type="NCBI Taxonomy" id="47428"/>
    <lineage>
        <taxon>Eukaryota</taxon>
        <taxon>Fungi</taxon>
        <taxon>Dikarya</taxon>
        <taxon>Basidiomycota</taxon>
        <taxon>Agaricomycotina</taxon>
        <taxon>Agaricomycetes</taxon>
        <taxon>Agaricomycetidae</taxon>
        <taxon>Agaricales</taxon>
        <taxon>Marasmiineae</taxon>
        <taxon>Physalacriaceae</taxon>
        <taxon>Armillaria</taxon>
    </lineage>
</organism>
<feature type="compositionally biased region" description="Polar residues" evidence="1">
    <location>
        <begin position="1"/>
        <end position="12"/>
    </location>
</feature>
<dbReference type="OrthoDB" id="10473126at2759"/>
<accession>A0A284RPD0</accession>
<dbReference type="AlphaFoldDB" id="A0A284RPD0"/>
<feature type="compositionally biased region" description="Basic and acidic residues" evidence="1">
    <location>
        <begin position="17"/>
        <end position="34"/>
    </location>
</feature>
<evidence type="ECO:0000313" key="3">
    <source>
        <dbReference type="Proteomes" id="UP000219338"/>
    </source>
</evidence>
<evidence type="ECO:0000313" key="2">
    <source>
        <dbReference type="EMBL" id="SJL10642.1"/>
    </source>
</evidence>
<proteinExistence type="predicted"/>
<dbReference type="EMBL" id="FUEG01000012">
    <property type="protein sequence ID" value="SJL10642.1"/>
    <property type="molecule type" value="Genomic_DNA"/>
</dbReference>
<feature type="region of interest" description="Disordered" evidence="1">
    <location>
        <begin position="1"/>
        <end position="34"/>
    </location>
</feature>
<dbReference type="Proteomes" id="UP000219338">
    <property type="component" value="Unassembled WGS sequence"/>
</dbReference>
<reference evidence="3" key="1">
    <citation type="journal article" date="2017" name="Nat. Ecol. Evol.">
        <title>Genome expansion and lineage-specific genetic innovations in the forest pathogenic fungi Armillaria.</title>
        <authorList>
            <person name="Sipos G."/>
            <person name="Prasanna A.N."/>
            <person name="Walter M.C."/>
            <person name="O'Connor E."/>
            <person name="Balint B."/>
            <person name="Krizsan K."/>
            <person name="Kiss B."/>
            <person name="Hess J."/>
            <person name="Varga T."/>
            <person name="Slot J."/>
            <person name="Riley R."/>
            <person name="Boka B."/>
            <person name="Rigling D."/>
            <person name="Barry K."/>
            <person name="Lee J."/>
            <person name="Mihaltcheva S."/>
            <person name="LaButti K."/>
            <person name="Lipzen A."/>
            <person name="Waldron R."/>
            <person name="Moloney N.M."/>
            <person name="Sperisen C."/>
            <person name="Kredics L."/>
            <person name="Vagvoelgyi C."/>
            <person name="Patrignani A."/>
            <person name="Fitzpatrick D."/>
            <person name="Nagy I."/>
            <person name="Doyle S."/>
            <person name="Anderson J.B."/>
            <person name="Grigoriev I.V."/>
            <person name="Gueldener U."/>
            <person name="Muensterkoetter M."/>
            <person name="Nagy L.G."/>
        </authorList>
    </citation>
    <scope>NUCLEOTIDE SEQUENCE [LARGE SCALE GENOMIC DNA]</scope>
    <source>
        <strain evidence="3">C18/9</strain>
    </source>
</reference>
<protein>
    <submittedName>
        <fullName evidence="2">Uncharacterized protein</fullName>
    </submittedName>
</protein>
<name>A0A284RPD0_ARMOS</name>
<gene>
    <name evidence="2" type="ORF">ARMOST_14033</name>
</gene>
<keyword evidence="3" id="KW-1185">Reference proteome</keyword>
<evidence type="ECO:0000256" key="1">
    <source>
        <dbReference type="SAM" id="MobiDB-lite"/>
    </source>
</evidence>
<sequence>MTSESPLSTQPVAKSHMRQEESLARKMSEKVLEGAAEETRGKAVDAALQNDYVQNVQEETKGLWAKYCGCCMSATT</sequence>